<dbReference type="Ensembl" id="ENSOMYT00000151638.1">
    <property type="protein sequence ID" value="ENSOMYP00000109824.1"/>
    <property type="gene ID" value="ENSOMYG00000061039.1"/>
</dbReference>
<name>A0A8K9UHW8_ONCMY</name>
<reference evidence="1" key="3">
    <citation type="submission" date="2025-09" db="UniProtKB">
        <authorList>
            <consortium name="Ensembl"/>
        </authorList>
    </citation>
    <scope>IDENTIFICATION</scope>
</reference>
<protein>
    <submittedName>
        <fullName evidence="1">Uncharacterized protein</fullName>
    </submittedName>
</protein>
<proteinExistence type="predicted"/>
<keyword evidence="2" id="KW-1185">Reference proteome</keyword>
<dbReference type="GeneTree" id="ENSGT00390000014331"/>
<accession>A0A8K9UHW8</accession>
<dbReference type="InterPro" id="IPR016024">
    <property type="entry name" value="ARM-type_fold"/>
</dbReference>
<gene>
    <name evidence="1" type="primary">si:dkey-21e13.3</name>
</gene>
<reference evidence="1" key="1">
    <citation type="submission" date="2020-07" db="EMBL/GenBank/DDBJ databases">
        <title>A long reads based de novo assembly of the rainbow trout Arlee double haploid line genome.</title>
        <authorList>
            <person name="Gao G."/>
            <person name="Palti Y."/>
        </authorList>
    </citation>
    <scope>NUCLEOTIDE SEQUENCE [LARGE SCALE GENOMIC DNA]</scope>
</reference>
<dbReference type="SUPFAM" id="SSF48371">
    <property type="entry name" value="ARM repeat"/>
    <property type="match status" value="1"/>
</dbReference>
<dbReference type="AlphaFoldDB" id="A0A8K9UHW8"/>
<organism evidence="1 2">
    <name type="scientific">Oncorhynchus mykiss</name>
    <name type="common">Rainbow trout</name>
    <name type="synonym">Salmo gairdneri</name>
    <dbReference type="NCBI Taxonomy" id="8022"/>
    <lineage>
        <taxon>Eukaryota</taxon>
        <taxon>Metazoa</taxon>
        <taxon>Chordata</taxon>
        <taxon>Craniata</taxon>
        <taxon>Vertebrata</taxon>
        <taxon>Euteleostomi</taxon>
        <taxon>Actinopterygii</taxon>
        <taxon>Neopterygii</taxon>
        <taxon>Teleostei</taxon>
        <taxon>Protacanthopterygii</taxon>
        <taxon>Salmoniformes</taxon>
        <taxon>Salmonidae</taxon>
        <taxon>Salmoninae</taxon>
        <taxon>Oncorhynchus</taxon>
    </lineage>
</organism>
<dbReference type="OrthoDB" id="8751357at2759"/>
<dbReference type="PANTHER" id="PTHR10957">
    <property type="entry name" value="RAP1 GTPASE-GDP DISSOCIATION STIMULATOR 1"/>
    <property type="match status" value="1"/>
</dbReference>
<dbReference type="Gene3D" id="1.25.10.10">
    <property type="entry name" value="Leucine-rich Repeat Variant"/>
    <property type="match status" value="1"/>
</dbReference>
<dbReference type="InterPro" id="IPR011989">
    <property type="entry name" value="ARM-like"/>
</dbReference>
<dbReference type="Proteomes" id="UP000694395">
    <property type="component" value="Chromosome 16"/>
</dbReference>
<reference evidence="1" key="2">
    <citation type="submission" date="2025-08" db="UniProtKB">
        <authorList>
            <consortium name="Ensembl"/>
        </authorList>
    </citation>
    <scope>IDENTIFICATION</scope>
</reference>
<dbReference type="GO" id="GO:0005085">
    <property type="term" value="F:guanyl-nucleotide exchange factor activity"/>
    <property type="evidence" value="ECO:0007669"/>
    <property type="project" value="InterPro"/>
</dbReference>
<evidence type="ECO:0000313" key="1">
    <source>
        <dbReference type="Ensembl" id="ENSOMYP00000109824.1"/>
    </source>
</evidence>
<dbReference type="GeneID" id="110491352"/>
<sequence length="662" mass="72691">MEPSGNRTPEGKDMIHLAKKAEKYAGTSQASTPVVVVTQSQTSVGVPKKRIYVVPMPRRAPKEPQIQIRTPTADATQTRTPVPSTKRIFIVSQPFSAGGSTQTQVPGTRKHIYVLAQPKNAAGVRTQPQTTARITTQPQTTARITIPPQTIAGKIGPLKVPGQSQIKTPTGATVQSQIVASVKAQVQPAVGRIDPPNAPRQTRKMVHFQPKPLTARDAAPTKADAQTQTPTVVAEVVSMLQHGDVRPAPQPYLVHKEEVLRRMGAPEKMSVRTLLMYTGKNPADRDSKNRLVKNLIKAGIPPVEIPAYITSAFSRLTEGDTTMLCSDMKSLAIKHLNFTNMAEQLIEETNPVQHWSKIIDTKAQLEEMRLCFRDPANSRLMDNVTHDPLTNALDAIVVSTDLIEDELRPHLETVLTVIQEKQRGAAEQVAVSGVLPTLAQALRRRGPLTLMTAKLVSELARETVIRERCGETGVSSALLSVLVSRDQELLIHAGRAIARICYESRCQQEQLLRLGAVPRLVGILLGFKSNQALEGVCLVALCNLGDMGEGWEDGGISWERGVSLCPEESVFRGVTSHSCGFGSMVTVVRLTQWSPGQHTVSIEVLSRYSIGFWTMHNNRRTVRRSPLSHLGTCPRFYKAIKYSVQNIPNSRSLKSLIFHTFL</sequence>
<dbReference type="InterPro" id="IPR040144">
    <property type="entry name" value="RAP1GDS1"/>
</dbReference>
<evidence type="ECO:0000313" key="2">
    <source>
        <dbReference type="Proteomes" id="UP000694395"/>
    </source>
</evidence>
<dbReference type="RefSeq" id="XP_036802025.1">
    <property type="nucleotide sequence ID" value="XM_036946130.1"/>
</dbReference>
<dbReference type="KEGG" id="omy:110491352"/>